<protein>
    <recommendedName>
        <fullName evidence="2">Putative plant transposon protein domain-containing protein</fullName>
    </recommendedName>
</protein>
<evidence type="ECO:0000313" key="4">
    <source>
        <dbReference type="Proteomes" id="UP000257109"/>
    </source>
</evidence>
<evidence type="ECO:0000256" key="1">
    <source>
        <dbReference type="SAM" id="MobiDB-lite"/>
    </source>
</evidence>
<dbReference type="Pfam" id="PF20167">
    <property type="entry name" value="Transposase_32"/>
    <property type="match status" value="1"/>
</dbReference>
<proteinExistence type="predicted"/>
<sequence length="363" mass="41496">MASPNPNKRIKKMATRDDKKVSSGGQSSKYNRWFSSEEHINRYNNFFSFRKIVIPKVISLNQFENQGFDFPEFLKFQGLQSFVEMEGGFYPVLVKVFYSNARLENSKIITEVKKKKIVLDENVWREVAGLKSGGLKVSDLNAQELRGFDRTRVYRETLINPDEEDKDRYLAEGMKVEERLISVIIALLLMPRGSNHEQVTTDDLLLLYALKNHIQLDWGFIFKQTIIKASMNSDAQLPYAIMVSRVIDHFGIDVSNESTVFLKKRNRITESLLHRMGLECVQGIWISTGDEGEVPQAIVGPIPPSKSLILQRVEEVIALQKSHQEENRLKFDVCYSSVQPLSTIGVVRPYPQPGYRNCGSKAV</sequence>
<evidence type="ECO:0000259" key="2">
    <source>
        <dbReference type="Pfam" id="PF20167"/>
    </source>
</evidence>
<dbReference type="EMBL" id="QJKJ01010667">
    <property type="protein sequence ID" value="RDX73073.1"/>
    <property type="molecule type" value="Genomic_DNA"/>
</dbReference>
<reference evidence="3" key="1">
    <citation type="submission" date="2018-05" db="EMBL/GenBank/DDBJ databases">
        <title>Draft genome of Mucuna pruriens seed.</title>
        <authorList>
            <person name="Nnadi N.E."/>
            <person name="Vos R."/>
            <person name="Hasami M.H."/>
            <person name="Devisetty U.K."/>
            <person name="Aguiy J.C."/>
        </authorList>
    </citation>
    <scope>NUCLEOTIDE SEQUENCE [LARGE SCALE GENOMIC DNA]</scope>
    <source>
        <strain evidence="3">JCA_2017</strain>
    </source>
</reference>
<feature type="domain" description="Putative plant transposon protein" evidence="2">
    <location>
        <begin position="77"/>
        <end position="253"/>
    </location>
</feature>
<accession>A0A371F4L6</accession>
<gene>
    <name evidence="3" type="ORF">CR513_47362</name>
</gene>
<dbReference type="Proteomes" id="UP000257109">
    <property type="component" value="Unassembled WGS sequence"/>
</dbReference>
<feature type="non-terminal residue" evidence="3">
    <location>
        <position position="1"/>
    </location>
</feature>
<organism evidence="3 4">
    <name type="scientific">Mucuna pruriens</name>
    <name type="common">Velvet bean</name>
    <name type="synonym">Dolichos pruriens</name>
    <dbReference type="NCBI Taxonomy" id="157652"/>
    <lineage>
        <taxon>Eukaryota</taxon>
        <taxon>Viridiplantae</taxon>
        <taxon>Streptophyta</taxon>
        <taxon>Embryophyta</taxon>
        <taxon>Tracheophyta</taxon>
        <taxon>Spermatophyta</taxon>
        <taxon>Magnoliopsida</taxon>
        <taxon>eudicotyledons</taxon>
        <taxon>Gunneridae</taxon>
        <taxon>Pentapetalae</taxon>
        <taxon>rosids</taxon>
        <taxon>fabids</taxon>
        <taxon>Fabales</taxon>
        <taxon>Fabaceae</taxon>
        <taxon>Papilionoideae</taxon>
        <taxon>50 kb inversion clade</taxon>
        <taxon>NPAAA clade</taxon>
        <taxon>indigoferoid/millettioid clade</taxon>
        <taxon>Phaseoleae</taxon>
        <taxon>Mucuna</taxon>
    </lineage>
</organism>
<keyword evidence="4" id="KW-1185">Reference proteome</keyword>
<dbReference type="AlphaFoldDB" id="A0A371F4L6"/>
<comment type="caution">
    <text evidence="3">The sequence shown here is derived from an EMBL/GenBank/DDBJ whole genome shotgun (WGS) entry which is preliminary data.</text>
</comment>
<dbReference type="STRING" id="157652.A0A371F4L6"/>
<evidence type="ECO:0000313" key="3">
    <source>
        <dbReference type="EMBL" id="RDX73073.1"/>
    </source>
</evidence>
<feature type="region of interest" description="Disordered" evidence="1">
    <location>
        <begin position="1"/>
        <end position="27"/>
    </location>
</feature>
<dbReference type="InterPro" id="IPR046796">
    <property type="entry name" value="Transposase_32_dom"/>
</dbReference>
<dbReference type="OrthoDB" id="1348817at2759"/>
<name>A0A371F4L6_MUCPR</name>